<feature type="region of interest" description="Disordered" evidence="1">
    <location>
        <begin position="212"/>
        <end position="269"/>
    </location>
</feature>
<organism evidence="2 3">
    <name type="scientific">Amycolatopsis lexingtonensis</name>
    <dbReference type="NCBI Taxonomy" id="218822"/>
    <lineage>
        <taxon>Bacteria</taxon>
        <taxon>Bacillati</taxon>
        <taxon>Actinomycetota</taxon>
        <taxon>Actinomycetes</taxon>
        <taxon>Pseudonocardiales</taxon>
        <taxon>Pseudonocardiaceae</taxon>
        <taxon>Amycolatopsis</taxon>
    </lineage>
</organism>
<comment type="caution">
    <text evidence="2">The sequence shown here is derived from an EMBL/GenBank/DDBJ whole genome shotgun (WGS) entry which is preliminary data.</text>
</comment>
<evidence type="ECO:0000313" key="3">
    <source>
        <dbReference type="Proteomes" id="UP000631670"/>
    </source>
</evidence>
<dbReference type="EMBL" id="JADBEG010000001">
    <property type="protein sequence ID" value="MBE1502227.1"/>
    <property type="molecule type" value="Genomic_DNA"/>
</dbReference>
<dbReference type="Proteomes" id="UP000631670">
    <property type="component" value="Unassembled WGS sequence"/>
</dbReference>
<evidence type="ECO:0000313" key="2">
    <source>
        <dbReference type="EMBL" id="MBE1502227.1"/>
    </source>
</evidence>
<accession>A0ABR9IGB4</accession>
<protein>
    <submittedName>
        <fullName evidence="2">Uncharacterized protein</fullName>
    </submittedName>
</protein>
<name>A0ABR9IGB4_9PSEU</name>
<reference evidence="2 3" key="1">
    <citation type="submission" date="2020-10" db="EMBL/GenBank/DDBJ databases">
        <title>Sequencing the genomes of 1000 actinobacteria strains.</title>
        <authorList>
            <person name="Klenk H.-P."/>
        </authorList>
    </citation>
    <scope>NUCLEOTIDE SEQUENCE [LARGE SCALE GENOMIC DNA]</scope>
    <source>
        <strain evidence="2 3">DSM 44653</strain>
    </source>
</reference>
<feature type="compositionally biased region" description="Basic residues" evidence="1">
    <location>
        <begin position="231"/>
        <end position="269"/>
    </location>
</feature>
<keyword evidence="3" id="KW-1185">Reference proteome</keyword>
<dbReference type="RefSeq" id="WP_086857994.1">
    <property type="nucleotide sequence ID" value="NZ_JADBEG010000001.1"/>
</dbReference>
<evidence type="ECO:0000256" key="1">
    <source>
        <dbReference type="SAM" id="MobiDB-lite"/>
    </source>
</evidence>
<sequence>MSRRYPAVDGELEDELIREVEAELEDELEAGLGELESEFEDEGEYGELAGELEDELEYEDEDEYEDEYEAEAEFEAVVRELEMEFELEDEGFSNPARRVYSDAEMLAQLAFQAENAESEQEAEAFLAALAPLAFQAAKWALPKIIKHGPQLIRGAVNLGKKLWRNPATRHAVRHVPRILGQTARDVGRRYADGRPINARYVSRRLVGHAVDAASGPHRGHSHGRGGGGGHSHSHRQRPQQPRRRQHTARRAQTRSGAGRRKACGRARRR</sequence>
<proteinExistence type="predicted"/>
<gene>
    <name evidence="2" type="ORF">H4696_009327</name>
</gene>